<dbReference type="EMBL" id="ML769429">
    <property type="protein sequence ID" value="KAE9402986.1"/>
    <property type="molecule type" value="Genomic_DNA"/>
</dbReference>
<dbReference type="AlphaFoldDB" id="A0A6A4HXN1"/>
<dbReference type="PROSITE" id="PS50181">
    <property type="entry name" value="FBOX"/>
    <property type="match status" value="1"/>
</dbReference>
<feature type="domain" description="F-box" evidence="1">
    <location>
        <begin position="57"/>
        <end position="87"/>
    </location>
</feature>
<organism evidence="2 3">
    <name type="scientific">Gymnopus androsaceus JB14</name>
    <dbReference type="NCBI Taxonomy" id="1447944"/>
    <lineage>
        <taxon>Eukaryota</taxon>
        <taxon>Fungi</taxon>
        <taxon>Dikarya</taxon>
        <taxon>Basidiomycota</taxon>
        <taxon>Agaricomycotina</taxon>
        <taxon>Agaricomycetes</taxon>
        <taxon>Agaricomycetidae</taxon>
        <taxon>Agaricales</taxon>
        <taxon>Marasmiineae</taxon>
        <taxon>Omphalotaceae</taxon>
        <taxon>Gymnopus</taxon>
    </lineage>
</organism>
<evidence type="ECO:0000313" key="2">
    <source>
        <dbReference type="EMBL" id="KAE9402986.1"/>
    </source>
</evidence>
<evidence type="ECO:0000259" key="1">
    <source>
        <dbReference type="PROSITE" id="PS50181"/>
    </source>
</evidence>
<dbReference type="CDD" id="cd09917">
    <property type="entry name" value="F-box_SF"/>
    <property type="match status" value="1"/>
</dbReference>
<dbReference type="Proteomes" id="UP000799118">
    <property type="component" value="Unassembled WGS sequence"/>
</dbReference>
<dbReference type="InterPro" id="IPR036047">
    <property type="entry name" value="F-box-like_dom_sf"/>
</dbReference>
<name>A0A6A4HXN1_9AGAR</name>
<dbReference type="Pfam" id="PF00646">
    <property type="entry name" value="F-box"/>
    <property type="match status" value="1"/>
</dbReference>
<accession>A0A6A4HXN1</accession>
<dbReference type="SUPFAM" id="SSF81383">
    <property type="entry name" value="F-box domain"/>
    <property type="match status" value="1"/>
</dbReference>
<sequence>MGFYLISIDNLQISLGADFGEFFWDEDNDKIYRLIAPVIPSSYLESDRLVQRISTTATPFLNLPPELLFLVAEYLDYADVLCLSLTCPNMWSATSRIRYISLSTKLNRRSWAGSRLICLGDYAEDLPTGLITSSDLEQMDEILGHPTIFEEDDGPTEPRDFALLYRVYQSYYSRPERFLTICGTSEKRRYMNLLSEPSIPRRVSHKWTSLNERDFIPKPKPGMKDDRWMLRNLSKKEFVIKAQLTGGVHGLLQALYTLITWSNDPGISMVCEEEVSEAIIRGPWAGDRIDVTLKSIHDFEQEGESWEDITVRVAGVVDGLSESDNWGKFKFDED</sequence>
<gene>
    <name evidence="2" type="ORF">BT96DRAFT_973932</name>
</gene>
<reference evidence="2" key="1">
    <citation type="journal article" date="2019" name="Environ. Microbiol.">
        <title>Fungal ecological strategies reflected in gene transcription - a case study of two litter decomposers.</title>
        <authorList>
            <person name="Barbi F."/>
            <person name="Kohler A."/>
            <person name="Barry K."/>
            <person name="Baskaran P."/>
            <person name="Daum C."/>
            <person name="Fauchery L."/>
            <person name="Ihrmark K."/>
            <person name="Kuo A."/>
            <person name="LaButti K."/>
            <person name="Lipzen A."/>
            <person name="Morin E."/>
            <person name="Grigoriev I.V."/>
            <person name="Henrissat B."/>
            <person name="Lindahl B."/>
            <person name="Martin F."/>
        </authorList>
    </citation>
    <scope>NUCLEOTIDE SEQUENCE</scope>
    <source>
        <strain evidence="2">JB14</strain>
    </source>
</reference>
<dbReference type="InterPro" id="IPR001810">
    <property type="entry name" value="F-box_dom"/>
</dbReference>
<dbReference type="OrthoDB" id="2588098at2759"/>
<evidence type="ECO:0000313" key="3">
    <source>
        <dbReference type="Proteomes" id="UP000799118"/>
    </source>
</evidence>
<protein>
    <recommendedName>
        <fullName evidence="1">F-box domain-containing protein</fullName>
    </recommendedName>
</protein>
<keyword evidence="3" id="KW-1185">Reference proteome</keyword>
<proteinExistence type="predicted"/>